<protein>
    <recommendedName>
        <fullName evidence="2">Peptidyl-prolyl cis-trans isomerase</fullName>
        <shortName evidence="2">PPIase</shortName>
        <ecNumber evidence="2">5.2.1.8</ecNumber>
    </recommendedName>
</protein>
<organism evidence="3 4">
    <name type="scientific">Daucus carota subsp. sativus</name>
    <name type="common">Carrot</name>
    <dbReference type="NCBI Taxonomy" id="79200"/>
    <lineage>
        <taxon>Eukaryota</taxon>
        <taxon>Viridiplantae</taxon>
        <taxon>Streptophyta</taxon>
        <taxon>Embryophyta</taxon>
        <taxon>Tracheophyta</taxon>
        <taxon>Spermatophyta</taxon>
        <taxon>Magnoliopsida</taxon>
        <taxon>eudicotyledons</taxon>
        <taxon>Gunneridae</taxon>
        <taxon>Pentapetalae</taxon>
        <taxon>asterids</taxon>
        <taxon>campanulids</taxon>
        <taxon>Apiales</taxon>
        <taxon>Apiaceae</taxon>
        <taxon>Apioideae</taxon>
        <taxon>Scandiceae</taxon>
        <taxon>Daucinae</taxon>
        <taxon>Daucus</taxon>
        <taxon>Daucus sect. Daucus</taxon>
    </lineage>
</organism>
<proteinExistence type="inferred from homology"/>
<dbReference type="PRINTS" id="PR00153">
    <property type="entry name" value="CSAPPISMRASE"/>
</dbReference>
<dbReference type="OrthoDB" id="822750at2759"/>
<comment type="catalytic activity">
    <reaction evidence="2">
        <text>[protein]-peptidylproline (omega=180) = [protein]-peptidylproline (omega=0)</text>
        <dbReference type="Rhea" id="RHEA:16237"/>
        <dbReference type="Rhea" id="RHEA-COMP:10747"/>
        <dbReference type="Rhea" id="RHEA-COMP:10748"/>
        <dbReference type="ChEBI" id="CHEBI:83833"/>
        <dbReference type="ChEBI" id="CHEBI:83834"/>
        <dbReference type="EC" id="5.2.1.8"/>
    </reaction>
</comment>
<comment type="function">
    <text evidence="2">PPIases accelerate the folding of proteins. It catalyzes the cis-trans isomerization of proline imidic peptide bonds in oligopeptides.</text>
</comment>
<dbReference type="Proteomes" id="UP000077755">
    <property type="component" value="Chromosome 6"/>
</dbReference>
<dbReference type="Gramene" id="KZM89783">
    <property type="protein sequence ID" value="KZM89783"/>
    <property type="gene ID" value="DCAR_022854"/>
</dbReference>
<comment type="similarity">
    <text evidence="1 2">Belongs to the cyclophilin-type PPIase family.</text>
</comment>
<dbReference type="GO" id="GO:0006457">
    <property type="term" value="P:protein folding"/>
    <property type="evidence" value="ECO:0007669"/>
    <property type="project" value="TreeGrafter"/>
</dbReference>
<keyword evidence="2" id="KW-0413">Isomerase</keyword>
<dbReference type="InterPro" id="IPR002130">
    <property type="entry name" value="Cyclophilin-type_PPIase_dom"/>
</dbReference>
<dbReference type="SUPFAM" id="SSF50891">
    <property type="entry name" value="Cyclophilin-like"/>
    <property type="match status" value="1"/>
</dbReference>
<evidence type="ECO:0000256" key="2">
    <source>
        <dbReference type="RuleBase" id="RU363019"/>
    </source>
</evidence>
<dbReference type="GO" id="GO:0005737">
    <property type="term" value="C:cytoplasm"/>
    <property type="evidence" value="ECO:0007669"/>
    <property type="project" value="TreeGrafter"/>
</dbReference>
<accession>A0A161XAZ3</accession>
<name>A0A161XAZ3_DAUCS</name>
<evidence type="ECO:0000313" key="3">
    <source>
        <dbReference type="EMBL" id="WOH03788.1"/>
    </source>
</evidence>
<dbReference type="GO" id="GO:0016018">
    <property type="term" value="F:cyclosporin A binding"/>
    <property type="evidence" value="ECO:0007669"/>
    <property type="project" value="TreeGrafter"/>
</dbReference>
<dbReference type="PROSITE" id="PS50072">
    <property type="entry name" value="CSA_PPIASE_2"/>
    <property type="match status" value="1"/>
</dbReference>
<sequence length="173" mass="18986">MANSKQLFSKIIGKVNSARVIRELCADVNPKTIESFRLLCAAEKKFGLSGIPSHHYGSSFQRGISGSKGRHVIPGFMSQGEVFTRGYASGGEAVQKVKEESLKHAGRGVRSVANAGRSSSASEFQEIMADYVHQEMTRTWILVLMRLFLIIAIKDVFVSLVFSDTKDEASNVD</sequence>
<dbReference type="PANTHER" id="PTHR11071:SF561">
    <property type="entry name" value="PEPTIDYL-PROLYL CIS-TRANS ISOMERASE D-RELATED"/>
    <property type="match status" value="1"/>
</dbReference>
<dbReference type="AlphaFoldDB" id="A0A161XAZ3"/>
<reference evidence="3" key="1">
    <citation type="journal article" date="2016" name="Nat. Genet.">
        <title>A high-quality carrot genome assembly provides new insights into carotenoid accumulation and asterid genome evolution.</title>
        <authorList>
            <person name="Iorizzo M."/>
            <person name="Ellison S."/>
            <person name="Senalik D."/>
            <person name="Zeng P."/>
            <person name="Satapoomin P."/>
            <person name="Huang J."/>
            <person name="Bowman M."/>
            <person name="Iovene M."/>
            <person name="Sanseverino W."/>
            <person name="Cavagnaro P."/>
            <person name="Yildiz M."/>
            <person name="Macko-Podgorni A."/>
            <person name="Moranska E."/>
            <person name="Grzebelus E."/>
            <person name="Grzebelus D."/>
            <person name="Ashrafi H."/>
            <person name="Zheng Z."/>
            <person name="Cheng S."/>
            <person name="Spooner D."/>
            <person name="Van Deynze A."/>
            <person name="Simon P."/>
        </authorList>
    </citation>
    <scope>NUCLEOTIDE SEQUENCE</scope>
    <source>
        <tissue evidence="3">Leaf</tissue>
    </source>
</reference>
<keyword evidence="2" id="KW-0697">Rotamase</keyword>
<dbReference type="Pfam" id="PF00160">
    <property type="entry name" value="Pro_isomerase"/>
    <property type="match status" value="1"/>
</dbReference>
<dbReference type="EC" id="5.2.1.8" evidence="2"/>
<gene>
    <name evidence="3" type="ORF">DCAR_0623188</name>
</gene>
<dbReference type="PANTHER" id="PTHR11071">
    <property type="entry name" value="PEPTIDYL-PROLYL CIS-TRANS ISOMERASE"/>
    <property type="match status" value="1"/>
</dbReference>
<dbReference type="GO" id="GO:0003755">
    <property type="term" value="F:peptidyl-prolyl cis-trans isomerase activity"/>
    <property type="evidence" value="ECO:0007669"/>
    <property type="project" value="UniProtKB-UniRule"/>
</dbReference>
<dbReference type="InterPro" id="IPR029000">
    <property type="entry name" value="Cyclophilin-like_dom_sf"/>
</dbReference>
<dbReference type="EMBL" id="CP093348">
    <property type="protein sequence ID" value="WOH03788.1"/>
    <property type="molecule type" value="Genomic_DNA"/>
</dbReference>
<dbReference type="Gene3D" id="2.40.100.10">
    <property type="entry name" value="Cyclophilin-like"/>
    <property type="match status" value="1"/>
</dbReference>
<reference evidence="3" key="2">
    <citation type="submission" date="2022-03" db="EMBL/GenBank/DDBJ databases">
        <title>Draft title - Genomic analysis of global carrot germplasm unveils the trajectory of domestication and the origin of high carotenoid orange carrot.</title>
        <authorList>
            <person name="Iorizzo M."/>
            <person name="Ellison S."/>
            <person name="Senalik D."/>
            <person name="Macko-Podgorni A."/>
            <person name="Grzebelus D."/>
            <person name="Bostan H."/>
            <person name="Rolling W."/>
            <person name="Curaba J."/>
            <person name="Simon P."/>
        </authorList>
    </citation>
    <scope>NUCLEOTIDE SEQUENCE</scope>
    <source>
        <tissue evidence="3">Leaf</tissue>
    </source>
</reference>
<evidence type="ECO:0000313" key="4">
    <source>
        <dbReference type="Proteomes" id="UP000077755"/>
    </source>
</evidence>
<evidence type="ECO:0000256" key="1">
    <source>
        <dbReference type="ARBA" id="ARBA00007365"/>
    </source>
</evidence>
<keyword evidence="4" id="KW-1185">Reference proteome</keyword>